<comment type="cofactor">
    <cofactor evidence="1 6">
        <name>heme</name>
        <dbReference type="ChEBI" id="CHEBI:30413"/>
    </cofactor>
</comment>
<keyword evidence="5" id="KW-0560">Oxidoreductase</keyword>
<dbReference type="InterPro" id="IPR001128">
    <property type="entry name" value="Cyt_P450"/>
</dbReference>
<dbReference type="GO" id="GO:0004497">
    <property type="term" value="F:monooxygenase activity"/>
    <property type="evidence" value="ECO:0007669"/>
    <property type="project" value="UniProtKB-KW"/>
</dbReference>
<organism evidence="7 8">
    <name type="scientific">Diatrype stigma</name>
    <dbReference type="NCBI Taxonomy" id="117547"/>
    <lineage>
        <taxon>Eukaryota</taxon>
        <taxon>Fungi</taxon>
        <taxon>Dikarya</taxon>
        <taxon>Ascomycota</taxon>
        <taxon>Pezizomycotina</taxon>
        <taxon>Sordariomycetes</taxon>
        <taxon>Xylariomycetidae</taxon>
        <taxon>Xylariales</taxon>
        <taxon>Diatrypaceae</taxon>
        <taxon>Diatrype</taxon>
    </lineage>
</organism>
<dbReference type="InterPro" id="IPR053007">
    <property type="entry name" value="CYP450_monoxygenase_sec-met"/>
</dbReference>
<dbReference type="PANTHER" id="PTHR47582">
    <property type="entry name" value="P450, PUTATIVE (EUROFUNG)-RELATED"/>
    <property type="match status" value="1"/>
</dbReference>
<evidence type="ECO:0000256" key="3">
    <source>
        <dbReference type="ARBA" id="ARBA00022723"/>
    </source>
</evidence>
<dbReference type="Proteomes" id="UP001320420">
    <property type="component" value="Unassembled WGS sequence"/>
</dbReference>
<dbReference type="GO" id="GO:0005506">
    <property type="term" value="F:iron ion binding"/>
    <property type="evidence" value="ECO:0007669"/>
    <property type="project" value="InterPro"/>
</dbReference>
<evidence type="ECO:0000256" key="2">
    <source>
        <dbReference type="ARBA" id="ARBA00010617"/>
    </source>
</evidence>
<evidence type="ECO:0000313" key="8">
    <source>
        <dbReference type="Proteomes" id="UP001320420"/>
    </source>
</evidence>
<dbReference type="EMBL" id="JAKJXP020000016">
    <property type="protein sequence ID" value="KAK7754962.1"/>
    <property type="molecule type" value="Genomic_DNA"/>
</dbReference>
<dbReference type="Pfam" id="PF00067">
    <property type="entry name" value="p450"/>
    <property type="match status" value="1"/>
</dbReference>
<accession>A0AAN9UX80</accession>
<sequence length="433" mass="48441">MIQRIDRHISTIAFAPIQVRACEKVMGVSKSGMDIIAGEKRLAEDGYLRSFPRSAAPAASPGPGLDALNRTAISSFAASFDRLPTRGRTTVKLFEWVRHEIFAATTDATYGPHNPFRQDKNERSWFELESGILTLLLDVFPRIFARQSLRARDIMVAEFKRYFENDWHLDGSLFIQLRQKHNRAFGINMSDTAHTEVGQVAAGVVNTAPTTFWALWQVLADPVVFEDCRREVDRLVTVSSDGVNTIDLAQVRTACPILLSTWQEVLRFHGISIAARIIQEDTLVDNKYLLRKGGVVMMPNAVIHSDRSLWGPTVSQFNHKRFLKAAKTGDTRHPAAAFRGFGGGHVLCPGRHFASTEVMALIALLLVRFDVRPVGGEWVQPRKDSVMDRACPLPKDDVEVVLTPRDDRKWRVIFSDNAEGVDIVAEDLNHTGS</sequence>
<dbReference type="SUPFAM" id="SSF48264">
    <property type="entry name" value="Cytochrome P450"/>
    <property type="match status" value="1"/>
</dbReference>
<dbReference type="PANTHER" id="PTHR47582:SF1">
    <property type="entry name" value="P450, PUTATIVE (EUROFUNG)-RELATED"/>
    <property type="match status" value="1"/>
</dbReference>
<dbReference type="CDD" id="cd11040">
    <property type="entry name" value="CYP7_CYP8-like"/>
    <property type="match status" value="1"/>
</dbReference>
<keyword evidence="5" id="KW-0503">Monooxygenase</keyword>
<feature type="binding site" description="axial binding residue" evidence="6">
    <location>
        <position position="348"/>
    </location>
    <ligand>
        <name>heme</name>
        <dbReference type="ChEBI" id="CHEBI:30413"/>
    </ligand>
    <ligandPart>
        <name>Fe</name>
        <dbReference type="ChEBI" id="CHEBI:18248"/>
    </ligandPart>
</feature>
<gene>
    <name evidence="7" type="ORF">SLS62_003046</name>
</gene>
<keyword evidence="8" id="KW-1185">Reference proteome</keyword>
<evidence type="ECO:0000256" key="5">
    <source>
        <dbReference type="ARBA" id="ARBA00023033"/>
    </source>
</evidence>
<protein>
    <recommendedName>
        <fullName evidence="9">Cytochrome P450</fullName>
    </recommendedName>
</protein>
<evidence type="ECO:0000256" key="6">
    <source>
        <dbReference type="PIRSR" id="PIRSR602403-1"/>
    </source>
</evidence>
<comment type="similarity">
    <text evidence="2">Belongs to the cytochrome P450 family.</text>
</comment>
<proteinExistence type="inferred from homology"/>
<evidence type="ECO:0000256" key="1">
    <source>
        <dbReference type="ARBA" id="ARBA00001971"/>
    </source>
</evidence>
<dbReference type="InterPro" id="IPR036396">
    <property type="entry name" value="Cyt_P450_sf"/>
</dbReference>
<dbReference type="PRINTS" id="PR00465">
    <property type="entry name" value="EP450IV"/>
</dbReference>
<keyword evidence="3 6" id="KW-0479">Metal-binding</keyword>
<dbReference type="AlphaFoldDB" id="A0AAN9UX80"/>
<keyword evidence="6" id="KW-0349">Heme</keyword>
<reference evidence="7 8" key="1">
    <citation type="submission" date="2024-02" db="EMBL/GenBank/DDBJ databases">
        <title>De novo assembly and annotation of 12 fungi associated with fruit tree decline syndrome in Ontario, Canada.</title>
        <authorList>
            <person name="Sulman M."/>
            <person name="Ellouze W."/>
            <person name="Ilyukhin E."/>
        </authorList>
    </citation>
    <scope>NUCLEOTIDE SEQUENCE [LARGE SCALE GENOMIC DNA]</scope>
    <source>
        <strain evidence="7 8">M11/M66-122</strain>
    </source>
</reference>
<dbReference type="GO" id="GO:0016705">
    <property type="term" value="F:oxidoreductase activity, acting on paired donors, with incorporation or reduction of molecular oxygen"/>
    <property type="evidence" value="ECO:0007669"/>
    <property type="project" value="InterPro"/>
</dbReference>
<evidence type="ECO:0000313" key="7">
    <source>
        <dbReference type="EMBL" id="KAK7754962.1"/>
    </source>
</evidence>
<name>A0AAN9UX80_9PEZI</name>
<evidence type="ECO:0000256" key="4">
    <source>
        <dbReference type="ARBA" id="ARBA00023004"/>
    </source>
</evidence>
<dbReference type="GO" id="GO:0020037">
    <property type="term" value="F:heme binding"/>
    <property type="evidence" value="ECO:0007669"/>
    <property type="project" value="InterPro"/>
</dbReference>
<dbReference type="Gene3D" id="1.10.630.10">
    <property type="entry name" value="Cytochrome P450"/>
    <property type="match status" value="1"/>
</dbReference>
<comment type="caution">
    <text evidence="7">The sequence shown here is derived from an EMBL/GenBank/DDBJ whole genome shotgun (WGS) entry which is preliminary data.</text>
</comment>
<evidence type="ECO:0008006" key="9">
    <source>
        <dbReference type="Google" id="ProtNLM"/>
    </source>
</evidence>
<keyword evidence="4 6" id="KW-0408">Iron</keyword>
<dbReference type="InterPro" id="IPR002403">
    <property type="entry name" value="Cyt_P450_E_grp-IV"/>
</dbReference>